<dbReference type="AlphaFoldDB" id="A0A0Z8H951"/>
<organism evidence="1 2">
    <name type="scientific">Streptococcus suis</name>
    <dbReference type="NCBI Taxonomy" id="1307"/>
    <lineage>
        <taxon>Bacteria</taxon>
        <taxon>Bacillati</taxon>
        <taxon>Bacillota</taxon>
        <taxon>Bacilli</taxon>
        <taxon>Lactobacillales</taxon>
        <taxon>Streptococcaceae</taxon>
        <taxon>Streptococcus</taxon>
    </lineage>
</organism>
<name>A0A0Z8H951_STRSU</name>
<evidence type="ECO:0000313" key="2">
    <source>
        <dbReference type="Proteomes" id="UP000073494"/>
    </source>
</evidence>
<sequence length="136" mass="15927">MMYVFLGKNVDQNRELAQMLTQFQLEFELLTYNDIEEKILNFCMAHSSDCFELLTDKLQDYRSRSDISYSELCQLILSDVEKHIKFPLVIKDDVVYAGLTNAEARSLLLPKKVRSMLSRQYLSKSYHVMMARKKVG</sequence>
<proteinExistence type="predicted"/>
<gene>
    <name evidence="1" type="ORF">ERS132416_01960</name>
</gene>
<dbReference type="RefSeq" id="WP_044775717.1">
    <property type="nucleotide sequence ID" value="NZ_CEFG01000352.1"/>
</dbReference>
<accession>A0A0Z8H951</accession>
<evidence type="ECO:0000313" key="1">
    <source>
        <dbReference type="EMBL" id="CYV12871.1"/>
    </source>
</evidence>
<dbReference type="Proteomes" id="UP000073494">
    <property type="component" value="Unassembled WGS sequence"/>
</dbReference>
<reference evidence="1 2" key="1">
    <citation type="submission" date="2016-02" db="EMBL/GenBank/DDBJ databases">
        <authorList>
            <consortium name="Pathogen Informatics"/>
        </authorList>
    </citation>
    <scope>NUCLEOTIDE SEQUENCE [LARGE SCALE GENOMIC DNA]</scope>
    <source>
        <strain evidence="1 2">LSS54</strain>
    </source>
</reference>
<protein>
    <submittedName>
        <fullName evidence="1">Arsenate reductase</fullName>
    </submittedName>
</protein>
<dbReference type="EMBL" id="FIHD01000042">
    <property type="protein sequence ID" value="CYV12871.1"/>
    <property type="molecule type" value="Genomic_DNA"/>
</dbReference>